<dbReference type="InterPro" id="IPR002470">
    <property type="entry name" value="Peptidase_S9A"/>
</dbReference>
<reference evidence="6 7" key="1">
    <citation type="submission" date="2018-06" db="EMBL/GenBank/DDBJ databases">
        <authorList>
            <consortium name="Pathogen Informatics"/>
            <person name="Doyle S."/>
        </authorList>
    </citation>
    <scope>NUCLEOTIDE SEQUENCE [LARGE SCALE GENOMIC DNA]</scope>
    <source>
        <strain evidence="6 7">NCTC11862</strain>
    </source>
</reference>
<feature type="domain" description="Peptidase S9A N-terminal" evidence="5">
    <location>
        <begin position="38"/>
        <end position="214"/>
    </location>
</feature>
<keyword evidence="2 6" id="KW-0378">Hydrolase</keyword>
<dbReference type="PANTHER" id="PTHR42881:SF13">
    <property type="entry name" value="PROLYL ENDOPEPTIDASE"/>
    <property type="match status" value="1"/>
</dbReference>
<dbReference type="Proteomes" id="UP000254467">
    <property type="component" value="Unassembled WGS sequence"/>
</dbReference>
<dbReference type="GO" id="GO:0006508">
    <property type="term" value="P:proteolysis"/>
    <property type="evidence" value="ECO:0007669"/>
    <property type="project" value="UniProtKB-KW"/>
</dbReference>
<dbReference type="EMBL" id="UFXQ01000001">
    <property type="protein sequence ID" value="STC69499.1"/>
    <property type="molecule type" value="Genomic_DNA"/>
</dbReference>
<evidence type="ECO:0000313" key="6">
    <source>
        <dbReference type="EMBL" id="STC69499.1"/>
    </source>
</evidence>
<dbReference type="EC" id="3.4.21.26" evidence="6"/>
<dbReference type="InterPro" id="IPR023302">
    <property type="entry name" value="Pept_S9A_N"/>
</dbReference>
<keyword evidence="1" id="KW-0645">Protease</keyword>
<proteinExistence type="predicted"/>
<dbReference type="STRING" id="35756.GCA_001044155_00736"/>
<dbReference type="InterPro" id="IPR001375">
    <property type="entry name" value="Peptidase_S9_cat"/>
</dbReference>
<dbReference type="Gene3D" id="2.130.10.120">
    <property type="entry name" value="Prolyl oligopeptidase, N-terminal domain"/>
    <property type="match status" value="1"/>
</dbReference>
<dbReference type="OrthoDB" id="9801421at2"/>
<evidence type="ECO:0000259" key="5">
    <source>
        <dbReference type="Pfam" id="PF02897"/>
    </source>
</evidence>
<evidence type="ECO:0000313" key="7">
    <source>
        <dbReference type="Proteomes" id="UP000254467"/>
    </source>
</evidence>
<name>A0A376CN17_9CORY</name>
<dbReference type="PRINTS" id="PR00862">
    <property type="entry name" value="PROLIGOPTASE"/>
</dbReference>
<accession>A0A376CN17</accession>
<evidence type="ECO:0000259" key="4">
    <source>
        <dbReference type="Pfam" id="PF00326"/>
    </source>
</evidence>
<gene>
    <name evidence="6" type="primary">f1pep1</name>
    <name evidence="6" type="ORF">NCTC11862_01294</name>
</gene>
<dbReference type="GO" id="GO:0005829">
    <property type="term" value="C:cytosol"/>
    <property type="evidence" value="ECO:0007669"/>
    <property type="project" value="TreeGrafter"/>
</dbReference>
<evidence type="ECO:0000256" key="1">
    <source>
        <dbReference type="ARBA" id="ARBA00022670"/>
    </source>
</evidence>
<dbReference type="GO" id="GO:0004252">
    <property type="term" value="F:serine-type endopeptidase activity"/>
    <property type="evidence" value="ECO:0007669"/>
    <property type="project" value="UniProtKB-EC"/>
</dbReference>
<evidence type="ECO:0000256" key="3">
    <source>
        <dbReference type="ARBA" id="ARBA00022825"/>
    </source>
</evidence>
<organism evidence="6 7">
    <name type="scientific">Corynebacterium pilosum</name>
    <dbReference type="NCBI Taxonomy" id="35756"/>
    <lineage>
        <taxon>Bacteria</taxon>
        <taxon>Bacillati</taxon>
        <taxon>Actinomycetota</taxon>
        <taxon>Actinomycetes</taxon>
        <taxon>Mycobacteriales</taxon>
        <taxon>Corynebacteriaceae</taxon>
        <taxon>Corynebacterium</taxon>
    </lineage>
</organism>
<feature type="domain" description="Peptidase S9 prolyl oligopeptidase catalytic" evidence="4">
    <location>
        <begin position="438"/>
        <end position="642"/>
    </location>
</feature>
<dbReference type="GO" id="GO:0070012">
    <property type="term" value="F:oligopeptidase activity"/>
    <property type="evidence" value="ECO:0007669"/>
    <property type="project" value="TreeGrafter"/>
</dbReference>
<sequence>MRNIDPKLLDDITGQPALEWAQAWSDNTLAAFDLEPLQSRILEVLDTDARIPYVTRRGEFLYNFWRDADRPRGVWRRTLLDDYLTDSPTWEELVDVDALAAAEEEDWVWKGAVVRAPQYDRALIKLSRGGADATVIREFDLGRRAFVEGDAFDLPEAKSYVSWAGDALLVGTDTGAGSLTESGYPREVRRWQRGQAPDDAPVIFSGQPEDVLVAAAYDPTPGFERTVITRALDFYNSETFIDGERLNIPTDCDATVFRQWLFLQPRTAFDGIPAGGLAVRDDDQLTLLVEPDPHTSVVSIAFTDSELLVTTLVDVATQIHAYRLGTWERRRVEVPEASSASIVATSPLDGDEYWINTSSFTQPSTLLRNGEAVKQAPALFDAAGLDTRQHWATSADGTQIPYFITGDFSRGAQPTLVGGYGGFEVSLTPSYSAVRGRAWLERGYYYVQPNLRGGGEFGPEWHSQVVKTNRHKVWEDHEAVLRDLVERGYSTPRQIGIRGGSNGGLLTSGALVQYPDALGAAVIQVPLTDMLRYHTLSAGASWMAEYGNPDDPTERAAIEKWSPLHNIPQREDKELPEALVTTSTRDDRVHPAHARRFAHALHQAGQPVDYYENTVGGHAGAADNTQTARVEALIYSWLAQKVG</sequence>
<dbReference type="Pfam" id="PF02897">
    <property type="entry name" value="Peptidase_S9_N"/>
    <property type="match status" value="1"/>
</dbReference>
<protein>
    <submittedName>
        <fullName evidence="6">Peptidase</fullName>
        <ecNumber evidence="6">3.4.21.26</ecNumber>
    </submittedName>
</protein>
<dbReference type="SUPFAM" id="SSF50993">
    <property type="entry name" value="Peptidase/esterase 'gauge' domain"/>
    <property type="match status" value="1"/>
</dbReference>
<dbReference type="SUPFAM" id="SSF53474">
    <property type="entry name" value="alpha/beta-Hydrolases"/>
    <property type="match status" value="1"/>
</dbReference>
<keyword evidence="3" id="KW-0720">Serine protease</keyword>
<dbReference type="AlphaFoldDB" id="A0A376CN17"/>
<evidence type="ECO:0000256" key="2">
    <source>
        <dbReference type="ARBA" id="ARBA00022801"/>
    </source>
</evidence>
<dbReference type="RefSeq" id="WP_018581505.1">
    <property type="nucleotide sequence ID" value="NZ_LDYD01000005.1"/>
</dbReference>
<keyword evidence="7" id="KW-1185">Reference proteome</keyword>
<dbReference type="InterPro" id="IPR051167">
    <property type="entry name" value="Prolyl_oligopep/macrocyclase"/>
</dbReference>
<dbReference type="Pfam" id="PF00326">
    <property type="entry name" value="Peptidase_S9"/>
    <property type="match status" value="1"/>
</dbReference>
<dbReference type="InterPro" id="IPR029058">
    <property type="entry name" value="AB_hydrolase_fold"/>
</dbReference>
<dbReference type="PANTHER" id="PTHR42881">
    <property type="entry name" value="PROLYL ENDOPEPTIDASE"/>
    <property type="match status" value="1"/>
</dbReference>
<dbReference type="Gene3D" id="3.40.50.1820">
    <property type="entry name" value="alpha/beta hydrolase"/>
    <property type="match status" value="1"/>
</dbReference>